<protein>
    <submittedName>
        <fullName evidence="4">ATP-dependent DNA helicase ddm1</fullName>
    </submittedName>
</protein>
<proteinExistence type="predicted"/>
<dbReference type="Gene3D" id="3.40.50.300">
    <property type="entry name" value="P-loop containing nucleotide triphosphate hydrolases"/>
    <property type="match status" value="1"/>
</dbReference>
<keyword evidence="4" id="KW-0347">Helicase</keyword>
<keyword evidence="4" id="KW-0067">ATP-binding</keyword>
<dbReference type="Proteomes" id="UP001058974">
    <property type="component" value="Chromosome 4"/>
</dbReference>
<dbReference type="Gene3D" id="3.40.50.10810">
    <property type="entry name" value="Tandem AAA-ATPase domain"/>
    <property type="match status" value="1"/>
</dbReference>
<accession>A0A9D4XIY2</accession>
<dbReference type="Pfam" id="PF00271">
    <property type="entry name" value="Helicase_C"/>
    <property type="match status" value="1"/>
</dbReference>
<dbReference type="AlphaFoldDB" id="A0A9D4XIY2"/>
<keyword evidence="1" id="KW-0378">Hydrolase</keyword>
<evidence type="ECO:0000259" key="3">
    <source>
        <dbReference type="PROSITE" id="PS51194"/>
    </source>
</evidence>
<dbReference type="EMBL" id="JAMSHJ010000004">
    <property type="protein sequence ID" value="KAI5420859.1"/>
    <property type="molecule type" value="Genomic_DNA"/>
</dbReference>
<organism evidence="4 5">
    <name type="scientific">Pisum sativum</name>
    <name type="common">Garden pea</name>
    <name type="synonym">Lathyrus oleraceus</name>
    <dbReference type="NCBI Taxonomy" id="3888"/>
    <lineage>
        <taxon>Eukaryota</taxon>
        <taxon>Viridiplantae</taxon>
        <taxon>Streptophyta</taxon>
        <taxon>Embryophyta</taxon>
        <taxon>Tracheophyta</taxon>
        <taxon>Spermatophyta</taxon>
        <taxon>Magnoliopsida</taxon>
        <taxon>eudicotyledons</taxon>
        <taxon>Gunneridae</taxon>
        <taxon>Pentapetalae</taxon>
        <taxon>rosids</taxon>
        <taxon>fabids</taxon>
        <taxon>Fabales</taxon>
        <taxon>Fabaceae</taxon>
        <taxon>Papilionoideae</taxon>
        <taxon>50 kb inversion clade</taxon>
        <taxon>NPAAA clade</taxon>
        <taxon>Hologalegina</taxon>
        <taxon>IRL clade</taxon>
        <taxon>Fabeae</taxon>
        <taxon>Lathyrus</taxon>
    </lineage>
</organism>
<dbReference type="InterPro" id="IPR027417">
    <property type="entry name" value="P-loop_NTPase"/>
</dbReference>
<dbReference type="InterPro" id="IPR049730">
    <property type="entry name" value="SNF2/RAD54-like_C"/>
</dbReference>
<dbReference type="GO" id="GO:0016787">
    <property type="term" value="F:hydrolase activity"/>
    <property type="evidence" value="ECO:0007669"/>
    <property type="project" value="UniProtKB-KW"/>
</dbReference>
<dbReference type="PANTHER" id="PTHR10799">
    <property type="entry name" value="SNF2/RAD54 HELICASE FAMILY"/>
    <property type="match status" value="1"/>
</dbReference>
<dbReference type="CDD" id="cd18793">
    <property type="entry name" value="SF2_C_SNF"/>
    <property type="match status" value="1"/>
</dbReference>
<evidence type="ECO:0000313" key="4">
    <source>
        <dbReference type="EMBL" id="KAI5420859.1"/>
    </source>
</evidence>
<feature type="compositionally biased region" description="Basic and acidic residues" evidence="2">
    <location>
        <begin position="30"/>
        <end position="48"/>
    </location>
</feature>
<dbReference type="Gramene" id="Psat04G0462400-T1">
    <property type="protein sequence ID" value="KAI5420859.1"/>
    <property type="gene ID" value="KIW84_044624"/>
</dbReference>
<gene>
    <name evidence="4" type="ORF">KIW84_044624</name>
</gene>
<dbReference type="InterPro" id="IPR000330">
    <property type="entry name" value="SNF2_N"/>
</dbReference>
<evidence type="ECO:0000256" key="2">
    <source>
        <dbReference type="SAM" id="MobiDB-lite"/>
    </source>
</evidence>
<dbReference type="SMART" id="SM00490">
    <property type="entry name" value="HELICc"/>
    <property type="match status" value="1"/>
</dbReference>
<sequence length="328" mass="37803">MYDDEDGLDHAQSNHSTKRDQPSREAACAGKKDTGKTTKKADKGKTAKEEARELLLKEASCASGATMEEMEEKRRNQVVAKFHAILRPFLLRRMKSDVELSLPRKKEIIIYANMTEHQKNLQDHLVNKIFEKHLDRKLTIGRAAGSINNLLIQLRKVCNHPNLLESPYDGSYFYPPLNEIIEQCGKFQLLNRLLERLFSRNHKNLIFSQWTKVLDIMDYYFSEKGLKVCRIDSSVKLDERKCQIQEFNDLNSHFRIFLLSTRAGGLGINLTATDTCILYDSDWNPQMDLQAMDRFHRFGQSKPVHILAHNCTISRGSNAEKSFQQVEA</sequence>
<reference evidence="4 5" key="1">
    <citation type="journal article" date="2022" name="Nat. Genet.">
        <title>Improved pea reference genome and pan-genome highlight genomic features and evolutionary characteristics.</title>
        <authorList>
            <person name="Yang T."/>
            <person name="Liu R."/>
            <person name="Luo Y."/>
            <person name="Hu S."/>
            <person name="Wang D."/>
            <person name="Wang C."/>
            <person name="Pandey M.K."/>
            <person name="Ge S."/>
            <person name="Xu Q."/>
            <person name="Li N."/>
            <person name="Li G."/>
            <person name="Huang Y."/>
            <person name="Saxena R.K."/>
            <person name="Ji Y."/>
            <person name="Li M."/>
            <person name="Yan X."/>
            <person name="He Y."/>
            <person name="Liu Y."/>
            <person name="Wang X."/>
            <person name="Xiang C."/>
            <person name="Varshney R.K."/>
            <person name="Ding H."/>
            <person name="Gao S."/>
            <person name="Zong X."/>
        </authorList>
    </citation>
    <scope>NUCLEOTIDE SEQUENCE [LARGE SCALE GENOMIC DNA]</scope>
    <source>
        <strain evidence="4 5">cv. Zhongwan 6</strain>
    </source>
</reference>
<comment type="caution">
    <text evidence="4">The sequence shown here is derived from an EMBL/GenBank/DDBJ whole genome shotgun (WGS) entry which is preliminary data.</text>
</comment>
<dbReference type="GO" id="GO:0004386">
    <property type="term" value="F:helicase activity"/>
    <property type="evidence" value="ECO:0007669"/>
    <property type="project" value="UniProtKB-KW"/>
</dbReference>
<dbReference type="SUPFAM" id="SSF52540">
    <property type="entry name" value="P-loop containing nucleoside triphosphate hydrolases"/>
    <property type="match status" value="1"/>
</dbReference>
<name>A0A9D4XIY2_PEA</name>
<feature type="domain" description="Helicase C-terminal" evidence="3">
    <location>
        <begin position="189"/>
        <end position="328"/>
    </location>
</feature>
<evidence type="ECO:0000313" key="5">
    <source>
        <dbReference type="Proteomes" id="UP001058974"/>
    </source>
</evidence>
<dbReference type="PROSITE" id="PS51194">
    <property type="entry name" value="HELICASE_CTER"/>
    <property type="match status" value="1"/>
</dbReference>
<dbReference type="InterPro" id="IPR001650">
    <property type="entry name" value="Helicase_C-like"/>
</dbReference>
<dbReference type="GO" id="GO:0005524">
    <property type="term" value="F:ATP binding"/>
    <property type="evidence" value="ECO:0007669"/>
    <property type="project" value="InterPro"/>
</dbReference>
<dbReference type="Pfam" id="PF00176">
    <property type="entry name" value="SNF2-rel_dom"/>
    <property type="match status" value="1"/>
</dbReference>
<feature type="region of interest" description="Disordered" evidence="2">
    <location>
        <begin position="1"/>
        <end position="48"/>
    </location>
</feature>
<dbReference type="InterPro" id="IPR038718">
    <property type="entry name" value="SNF2-like_sf"/>
</dbReference>
<keyword evidence="4" id="KW-0547">Nucleotide-binding</keyword>
<keyword evidence="5" id="KW-1185">Reference proteome</keyword>
<evidence type="ECO:0000256" key="1">
    <source>
        <dbReference type="ARBA" id="ARBA00022801"/>
    </source>
</evidence>